<dbReference type="Proteomes" id="UP000692954">
    <property type="component" value="Unassembled WGS sequence"/>
</dbReference>
<proteinExistence type="predicted"/>
<dbReference type="AlphaFoldDB" id="A0A8S1NWQ7"/>
<name>A0A8S1NWQ7_9CILI</name>
<evidence type="ECO:0000313" key="2">
    <source>
        <dbReference type="EMBL" id="CAD8095739.1"/>
    </source>
</evidence>
<dbReference type="EMBL" id="CAJJDN010000065">
    <property type="protein sequence ID" value="CAD8095739.1"/>
    <property type="molecule type" value="Genomic_DNA"/>
</dbReference>
<reference evidence="2" key="1">
    <citation type="submission" date="2021-01" db="EMBL/GenBank/DDBJ databases">
        <authorList>
            <consortium name="Genoscope - CEA"/>
            <person name="William W."/>
        </authorList>
    </citation>
    <scope>NUCLEOTIDE SEQUENCE</scope>
</reference>
<comment type="caution">
    <text evidence="2">The sequence shown here is derived from an EMBL/GenBank/DDBJ whole genome shotgun (WGS) entry which is preliminary data.</text>
</comment>
<sequence>MSFTRQNHRFTTSFHQMSIRKDFHQFSLSDPRRLEMIVKKFTVPFQPKGASLSKIKKRVEIQRYCDSDLRKRSITLEAIQSQRVERKEEISSSSESSNKDKATYKLMPQVQTQRQIKSSDQSQYLNKILKESQVKQTVLPKFILKKNQVNVLTIQNK</sequence>
<accession>A0A8S1NWQ7</accession>
<feature type="region of interest" description="Disordered" evidence="1">
    <location>
        <begin position="82"/>
        <end position="103"/>
    </location>
</feature>
<evidence type="ECO:0000256" key="1">
    <source>
        <dbReference type="SAM" id="MobiDB-lite"/>
    </source>
</evidence>
<protein>
    <submittedName>
        <fullName evidence="2">Uncharacterized protein</fullName>
    </submittedName>
</protein>
<keyword evidence="3" id="KW-1185">Reference proteome</keyword>
<organism evidence="2 3">
    <name type="scientific">Paramecium sonneborni</name>
    <dbReference type="NCBI Taxonomy" id="65129"/>
    <lineage>
        <taxon>Eukaryota</taxon>
        <taxon>Sar</taxon>
        <taxon>Alveolata</taxon>
        <taxon>Ciliophora</taxon>
        <taxon>Intramacronucleata</taxon>
        <taxon>Oligohymenophorea</taxon>
        <taxon>Peniculida</taxon>
        <taxon>Parameciidae</taxon>
        <taxon>Paramecium</taxon>
    </lineage>
</organism>
<dbReference type="OrthoDB" id="299135at2759"/>
<gene>
    <name evidence="2" type="ORF">PSON_ATCC_30995.1.T0650065</name>
</gene>
<evidence type="ECO:0000313" key="3">
    <source>
        <dbReference type="Proteomes" id="UP000692954"/>
    </source>
</evidence>